<dbReference type="AlphaFoldDB" id="A0A9Q8SBX2"/>
<dbReference type="KEGG" id="clup:CLUP02_01018"/>
<dbReference type="EMBL" id="CP019471">
    <property type="protein sequence ID" value="UQC74370.1"/>
    <property type="molecule type" value="Genomic_DNA"/>
</dbReference>
<proteinExistence type="predicted"/>
<protein>
    <submittedName>
        <fullName evidence="1">Uncharacterized protein</fullName>
    </submittedName>
</protein>
<dbReference type="Proteomes" id="UP000830671">
    <property type="component" value="Chromosome 1"/>
</dbReference>
<dbReference type="RefSeq" id="XP_049136020.1">
    <property type="nucleotide sequence ID" value="XM_049280063.1"/>
</dbReference>
<evidence type="ECO:0000313" key="1">
    <source>
        <dbReference type="EMBL" id="UQC74370.1"/>
    </source>
</evidence>
<evidence type="ECO:0000313" key="2">
    <source>
        <dbReference type="Proteomes" id="UP000830671"/>
    </source>
</evidence>
<name>A0A9Q8SBX2_9PEZI</name>
<keyword evidence="2" id="KW-1185">Reference proteome</keyword>
<dbReference type="GeneID" id="73335073"/>
<organism evidence="1 2">
    <name type="scientific">Colletotrichum lupini</name>
    <dbReference type="NCBI Taxonomy" id="145971"/>
    <lineage>
        <taxon>Eukaryota</taxon>
        <taxon>Fungi</taxon>
        <taxon>Dikarya</taxon>
        <taxon>Ascomycota</taxon>
        <taxon>Pezizomycotina</taxon>
        <taxon>Sordariomycetes</taxon>
        <taxon>Hypocreomycetidae</taxon>
        <taxon>Glomerellales</taxon>
        <taxon>Glomerellaceae</taxon>
        <taxon>Colletotrichum</taxon>
        <taxon>Colletotrichum acutatum species complex</taxon>
    </lineage>
</organism>
<sequence>MRLSYGTHVTRANEPTLQLLFPQSSAVPHPFRPRNHPNVLIKVLSPRLYPVHYLRLPWVKQQTAPPQPQVDNPSLQSLSRHVFAAASATSSGCRPDNNLGLVNSTRPPKIIFGSTCLALIRVGVPFITLGNNLELTSSILDLLDPDTLRDPSITLPNTQRIFATELHIQSLPIPE</sequence>
<accession>A0A9Q8SBX2</accession>
<gene>
    <name evidence="1" type="ORF">CLUP02_01018</name>
</gene>
<reference evidence="1" key="1">
    <citation type="journal article" date="2021" name="Mol. Plant Microbe Interact.">
        <title>Complete Genome Sequence of the Plant-Pathogenic Fungus Colletotrichum lupini.</title>
        <authorList>
            <person name="Baroncelli R."/>
            <person name="Pensec F."/>
            <person name="Da Lio D."/>
            <person name="Boufleur T."/>
            <person name="Vicente I."/>
            <person name="Sarrocco S."/>
            <person name="Picot A."/>
            <person name="Baraldi E."/>
            <person name="Sukno S."/>
            <person name="Thon M."/>
            <person name="Le Floch G."/>
        </authorList>
    </citation>
    <scope>NUCLEOTIDE SEQUENCE</scope>
    <source>
        <strain evidence="1">IMI 504893</strain>
    </source>
</reference>